<comment type="caution">
    <text evidence="1">The sequence shown here is derived from an EMBL/GenBank/DDBJ whole genome shotgun (WGS) entry which is preliminary data.</text>
</comment>
<protein>
    <submittedName>
        <fullName evidence="1">Uncharacterized protein</fullName>
    </submittedName>
</protein>
<evidence type="ECO:0000313" key="1">
    <source>
        <dbReference type="EMBL" id="MFC3859740.1"/>
    </source>
</evidence>
<dbReference type="Proteomes" id="UP001595748">
    <property type="component" value="Unassembled WGS sequence"/>
</dbReference>
<dbReference type="RefSeq" id="WP_380075898.1">
    <property type="nucleotide sequence ID" value="NZ_JBHRZF010000026.1"/>
</dbReference>
<sequence length="244" mass="26498">MTSLAFGGVAQAQDQTQRMIAGRIVQAFPSTQVVPCPEQYERSLKLGKSICLLDPSKTSNQLFTNIKTRFKSNLVALDSFRFVAWKTSTRVYPIRQYNFLPVIFISVQDAVPTATPPALPTGYHPTAQAARAAGSTPGATYARLEDVKPLTQVTVKGPELYFNKKGSTVHLTLGKLTGTLNGKPLTLTGKPFRLGGEIYVPAGSMRSFGCDVQGTYGQVDSGYLKVTCTTATGTRSHVLPTWRF</sequence>
<dbReference type="EMBL" id="JBHRZF010000026">
    <property type="protein sequence ID" value="MFC3859740.1"/>
    <property type="molecule type" value="Genomic_DNA"/>
</dbReference>
<gene>
    <name evidence="1" type="ORF">ACFOPQ_03045</name>
</gene>
<name>A0ABV8A2V8_9DEIO</name>
<dbReference type="SUPFAM" id="SSF55383">
    <property type="entry name" value="Copper amine oxidase, domain N"/>
    <property type="match status" value="1"/>
</dbReference>
<keyword evidence="2" id="KW-1185">Reference proteome</keyword>
<reference evidence="2" key="1">
    <citation type="journal article" date="2019" name="Int. J. Syst. Evol. Microbiol.">
        <title>The Global Catalogue of Microorganisms (GCM) 10K type strain sequencing project: providing services to taxonomists for standard genome sequencing and annotation.</title>
        <authorList>
            <consortium name="The Broad Institute Genomics Platform"/>
            <consortium name="The Broad Institute Genome Sequencing Center for Infectious Disease"/>
            <person name="Wu L."/>
            <person name="Ma J."/>
        </authorList>
    </citation>
    <scope>NUCLEOTIDE SEQUENCE [LARGE SCALE GENOMIC DNA]</scope>
    <source>
        <strain evidence="2">CCTCC AB 2013263</strain>
    </source>
</reference>
<organism evidence="1 2">
    <name type="scientific">Deinococcus antarcticus</name>
    <dbReference type="NCBI Taxonomy" id="1298767"/>
    <lineage>
        <taxon>Bacteria</taxon>
        <taxon>Thermotogati</taxon>
        <taxon>Deinococcota</taxon>
        <taxon>Deinococci</taxon>
        <taxon>Deinococcales</taxon>
        <taxon>Deinococcaceae</taxon>
        <taxon>Deinococcus</taxon>
    </lineage>
</organism>
<accession>A0ABV8A2V8</accession>
<proteinExistence type="predicted"/>
<evidence type="ECO:0000313" key="2">
    <source>
        <dbReference type="Proteomes" id="UP001595748"/>
    </source>
</evidence>
<dbReference type="InterPro" id="IPR036582">
    <property type="entry name" value="Mao_N_sf"/>
</dbReference>